<feature type="transmembrane region" description="Helical" evidence="2">
    <location>
        <begin position="393"/>
        <end position="410"/>
    </location>
</feature>
<sequence length="418" mass="47047">MEGVCSSDSQHLELQDASYANEPRELDASCAVDAEGLDALDNPREIHFSDIRDLGRQNKSNKKEFQRFNVSNTSDKERPDFSTTRGLEGLDAIDTVHSENLYTSNNEDMERPNVSDTNDKEGHDISIRGVLDGLDSSGGLKSSSISKTIELKELEKPGVDHAISLNDTVLAKKIESNHPNVVEPVLDHSTEIKEEGKLNITNPPGSNSQNGDADESGIATPRSRHSSTSRSDKRVRIETIPLCIMVDNKDKGNGNNLDEHYLEVDRGELPSMKQCYTDGESDDKLSELYTDTGSGTEMAAHGVDIQSSDWWVPSLQWAKKSCRKRSRRRWRFRNRTPLKGLGQVIVMYCLSLCNMFIPAVRLFSFFITVIRSFEAFVYRIASQGNFDDLRYDSSIICFIYLFTVPVTSYFKSLRYNLM</sequence>
<keyword evidence="4" id="KW-1185">Reference proteome</keyword>
<feature type="region of interest" description="Disordered" evidence="1">
    <location>
        <begin position="197"/>
        <end position="233"/>
    </location>
</feature>
<evidence type="ECO:0000256" key="1">
    <source>
        <dbReference type="SAM" id="MobiDB-lite"/>
    </source>
</evidence>
<feature type="transmembrane region" description="Helical" evidence="2">
    <location>
        <begin position="338"/>
        <end position="357"/>
    </location>
</feature>
<dbReference type="AlphaFoldDB" id="A0AAE1BBK1"/>
<gene>
    <name evidence="3" type="ORF">RRG08_028026</name>
</gene>
<protein>
    <submittedName>
        <fullName evidence="3">Uncharacterized protein</fullName>
    </submittedName>
</protein>
<accession>A0AAE1BBK1</accession>
<evidence type="ECO:0000313" key="3">
    <source>
        <dbReference type="EMBL" id="KAK3803105.1"/>
    </source>
</evidence>
<dbReference type="Proteomes" id="UP001283361">
    <property type="component" value="Unassembled WGS sequence"/>
</dbReference>
<feature type="compositionally biased region" description="Polar residues" evidence="1">
    <location>
        <begin position="199"/>
        <end position="211"/>
    </location>
</feature>
<evidence type="ECO:0000256" key="2">
    <source>
        <dbReference type="SAM" id="Phobius"/>
    </source>
</evidence>
<keyword evidence="2" id="KW-1133">Transmembrane helix</keyword>
<keyword evidence="2" id="KW-0812">Transmembrane</keyword>
<organism evidence="3 4">
    <name type="scientific">Elysia crispata</name>
    <name type="common">lettuce slug</name>
    <dbReference type="NCBI Taxonomy" id="231223"/>
    <lineage>
        <taxon>Eukaryota</taxon>
        <taxon>Metazoa</taxon>
        <taxon>Spiralia</taxon>
        <taxon>Lophotrochozoa</taxon>
        <taxon>Mollusca</taxon>
        <taxon>Gastropoda</taxon>
        <taxon>Heterobranchia</taxon>
        <taxon>Euthyneura</taxon>
        <taxon>Panpulmonata</taxon>
        <taxon>Sacoglossa</taxon>
        <taxon>Placobranchoidea</taxon>
        <taxon>Plakobranchidae</taxon>
        <taxon>Elysia</taxon>
    </lineage>
</organism>
<name>A0AAE1BBK1_9GAST</name>
<feature type="region of interest" description="Disordered" evidence="1">
    <location>
        <begin position="59"/>
        <end position="85"/>
    </location>
</feature>
<evidence type="ECO:0000313" key="4">
    <source>
        <dbReference type="Proteomes" id="UP001283361"/>
    </source>
</evidence>
<comment type="caution">
    <text evidence="3">The sequence shown here is derived from an EMBL/GenBank/DDBJ whole genome shotgun (WGS) entry which is preliminary data.</text>
</comment>
<keyword evidence="2" id="KW-0472">Membrane</keyword>
<proteinExistence type="predicted"/>
<dbReference type="EMBL" id="JAWDGP010000188">
    <property type="protein sequence ID" value="KAK3803105.1"/>
    <property type="molecule type" value="Genomic_DNA"/>
</dbReference>
<reference evidence="3" key="1">
    <citation type="journal article" date="2023" name="G3 (Bethesda)">
        <title>A reference genome for the long-term kleptoplast-retaining sea slug Elysia crispata morphotype clarki.</title>
        <authorList>
            <person name="Eastman K.E."/>
            <person name="Pendleton A.L."/>
            <person name="Shaikh M.A."/>
            <person name="Suttiyut T."/>
            <person name="Ogas R."/>
            <person name="Tomko P."/>
            <person name="Gavelis G."/>
            <person name="Widhalm J.R."/>
            <person name="Wisecaver J.H."/>
        </authorList>
    </citation>
    <scope>NUCLEOTIDE SEQUENCE</scope>
    <source>
        <strain evidence="3">ECLA1</strain>
    </source>
</reference>